<accession>A0AA95NJ49</accession>
<organism evidence="1 2">
    <name type="scientific">Paucibacter sediminis</name>
    <dbReference type="NCBI Taxonomy" id="3019553"/>
    <lineage>
        <taxon>Bacteria</taxon>
        <taxon>Pseudomonadati</taxon>
        <taxon>Pseudomonadota</taxon>
        <taxon>Betaproteobacteria</taxon>
        <taxon>Burkholderiales</taxon>
        <taxon>Sphaerotilaceae</taxon>
        <taxon>Roseateles</taxon>
    </lineage>
</organism>
<name>A0AA95NJ49_9BURK</name>
<dbReference type="KEGG" id="pais:PFX98_08300"/>
<gene>
    <name evidence="1" type="ORF">PFX98_08300</name>
</gene>
<dbReference type="RefSeq" id="WP_285234722.1">
    <property type="nucleotide sequence ID" value="NZ_CP116346.1"/>
</dbReference>
<dbReference type="AlphaFoldDB" id="A0AA95NJ49"/>
<dbReference type="Gene3D" id="2.60.120.10">
    <property type="entry name" value="Jelly Rolls"/>
    <property type="match status" value="1"/>
</dbReference>
<dbReference type="Proteomes" id="UP001177769">
    <property type="component" value="Chromosome"/>
</dbReference>
<reference evidence="1" key="1">
    <citation type="submission" date="2023-01" db="EMBL/GenBank/DDBJ databases">
        <title>Whole genome sequence of Paucibacter sp. S2-9 isolated from pond sediment.</title>
        <authorList>
            <person name="Jung J.Y."/>
        </authorList>
    </citation>
    <scope>NUCLEOTIDE SEQUENCE</scope>
    <source>
        <strain evidence="1">S2-9</strain>
    </source>
</reference>
<dbReference type="InterPro" id="IPR018490">
    <property type="entry name" value="cNMP-bd_dom_sf"/>
</dbReference>
<keyword evidence="2" id="KW-1185">Reference proteome</keyword>
<evidence type="ECO:0008006" key="3">
    <source>
        <dbReference type="Google" id="ProtNLM"/>
    </source>
</evidence>
<evidence type="ECO:0000313" key="1">
    <source>
        <dbReference type="EMBL" id="WIT13604.1"/>
    </source>
</evidence>
<dbReference type="InterPro" id="IPR014710">
    <property type="entry name" value="RmlC-like_jellyroll"/>
</dbReference>
<dbReference type="SUPFAM" id="SSF51206">
    <property type="entry name" value="cAMP-binding domain-like"/>
    <property type="match status" value="1"/>
</dbReference>
<sequence length="190" mass="21136">MTTPCPVCGPAFLDWLQQDAARLAQWQALPRRRLARGQRWPGEGLAWVEQGLLRSVFLDAQGRERNHAFYPELQWLGLPGAAAPAAGMVEALEPSELVELSGPALQALQRAWPQALELILQGLAAGLARQTLREQQLLMLDATARYQRFLADEPALAQRLAQKQVASYLGITEVALSRLRRRLRDGSLRP</sequence>
<proteinExistence type="predicted"/>
<evidence type="ECO:0000313" key="2">
    <source>
        <dbReference type="Proteomes" id="UP001177769"/>
    </source>
</evidence>
<dbReference type="EMBL" id="CP116346">
    <property type="protein sequence ID" value="WIT13604.1"/>
    <property type="molecule type" value="Genomic_DNA"/>
</dbReference>
<protein>
    <recommendedName>
        <fullName evidence="3">Crp/Fnr family transcriptional regulator</fullName>
    </recommendedName>
</protein>